<evidence type="ECO:0000313" key="2">
    <source>
        <dbReference type="EMBL" id="OXA37002.1"/>
    </source>
</evidence>
<keyword evidence="1" id="KW-0812">Transmembrane</keyword>
<feature type="transmembrane region" description="Helical" evidence="1">
    <location>
        <begin position="147"/>
        <end position="167"/>
    </location>
</feature>
<evidence type="ECO:0000313" key="3">
    <source>
        <dbReference type="Proteomes" id="UP000198287"/>
    </source>
</evidence>
<evidence type="ECO:0000256" key="1">
    <source>
        <dbReference type="SAM" id="Phobius"/>
    </source>
</evidence>
<keyword evidence="1" id="KW-1133">Transmembrane helix</keyword>
<accession>A0A226CUB1</accession>
<feature type="transmembrane region" description="Helical" evidence="1">
    <location>
        <begin position="385"/>
        <end position="407"/>
    </location>
</feature>
<sequence length="448" mass="50388">MCKVLEIPGKYNLTLELEYHRFINFNGQISGRSFGRATPYVEQYNEMDDSIYQVVFYSLNFITVTNPPSANSGLDAFISPFDSETWAFLFITVVTLGGFVSGLGQMDSVQHGCLVLVSIVEKVISVTSVLLGQVSDTTGKAYRTAKVASLLIILWLFGNLVLTANLYQGSIYSCLAVILPPQTPLDFDDLVTWDLAIISDARGYDYGTQSRMSILVFTIIPELLSTPGISSKFAKLRKTLQARVTTSQDPRVYKMIKNSVRENSTRSHPTFVIILPSHDIGNTINGYKLAGNRYIVASRLASPFSMVMFFAGYRNLVHPYFVKDWRRIQESGLESLWDTYIEIGRLLNRISFHQGKQKYFETVQRSFSDVKETIRFHESTPVSVYLIRPIFAICGIILVLGMLGFLAENRNNVVAGVKLLVQAMHATLIYIWKVFQTIVAYCLPKTST</sequence>
<feature type="transmembrane region" description="Helical" evidence="1">
    <location>
        <begin position="86"/>
        <end position="106"/>
    </location>
</feature>
<organism evidence="2 3">
    <name type="scientific">Folsomia candida</name>
    <name type="common">Springtail</name>
    <dbReference type="NCBI Taxonomy" id="158441"/>
    <lineage>
        <taxon>Eukaryota</taxon>
        <taxon>Metazoa</taxon>
        <taxon>Ecdysozoa</taxon>
        <taxon>Arthropoda</taxon>
        <taxon>Hexapoda</taxon>
        <taxon>Collembola</taxon>
        <taxon>Entomobryomorpha</taxon>
        <taxon>Isotomoidea</taxon>
        <taxon>Isotomidae</taxon>
        <taxon>Proisotominae</taxon>
        <taxon>Folsomia</taxon>
    </lineage>
</organism>
<dbReference type="EMBL" id="LNIX01000067">
    <property type="protein sequence ID" value="OXA37002.1"/>
    <property type="molecule type" value="Genomic_DNA"/>
</dbReference>
<dbReference type="AlphaFoldDB" id="A0A226CUB1"/>
<keyword evidence="3" id="KW-1185">Reference proteome</keyword>
<gene>
    <name evidence="2" type="ORF">Fcan01_28249</name>
</gene>
<dbReference type="Proteomes" id="UP000198287">
    <property type="component" value="Unassembled WGS sequence"/>
</dbReference>
<reference evidence="2 3" key="1">
    <citation type="submission" date="2015-12" db="EMBL/GenBank/DDBJ databases">
        <title>The genome of Folsomia candida.</title>
        <authorList>
            <person name="Faddeeva A."/>
            <person name="Derks M.F."/>
            <person name="Anvar Y."/>
            <person name="Smit S."/>
            <person name="Van Straalen N."/>
            <person name="Roelofs D."/>
        </authorList>
    </citation>
    <scope>NUCLEOTIDE SEQUENCE [LARGE SCALE GENOMIC DNA]</scope>
    <source>
        <strain evidence="2 3">VU population</strain>
        <tissue evidence="2">Whole body</tissue>
    </source>
</reference>
<feature type="transmembrane region" description="Helical" evidence="1">
    <location>
        <begin position="419"/>
        <end position="443"/>
    </location>
</feature>
<protein>
    <submittedName>
        <fullName evidence="2">Uncharacterized protein</fullName>
    </submittedName>
</protein>
<comment type="caution">
    <text evidence="2">The sequence shown here is derived from an EMBL/GenBank/DDBJ whole genome shotgun (WGS) entry which is preliminary data.</text>
</comment>
<keyword evidence="1" id="KW-0472">Membrane</keyword>
<proteinExistence type="predicted"/>
<name>A0A226CUB1_FOLCA</name>